<name>A0A0X8FJT8_9LACT</name>
<evidence type="ECO:0000313" key="1">
    <source>
        <dbReference type="EMBL" id="AMB98626.1"/>
    </source>
</evidence>
<protein>
    <submittedName>
        <fullName evidence="1">Uncharacterized protein</fullName>
    </submittedName>
</protein>
<dbReference type="EMBL" id="CP014163">
    <property type="protein sequence ID" value="AMB98626.1"/>
    <property type="molecule type" value="Genomic_DNA"/>
</dbReference>
<dbReference type="RefSeq" id="WP_067977285.1">
    <property type="nucleotide sequence ID" value="NZ_CP014163.1"/>
</dbReference>
<evidence type="ECO:0000313" key="2">
    <source>
        <dbReference type="Proteomes" id="UP000062260"/>
    </source>
</evidence>
<organism evidence="1 2">
    <name type="scientific">Aerococcus urinaehominis</name>
    <dbReference type="NCBI Taxonomy" id="128944"/>
    <lineage>
        <taxon>Bacteria</taxon>
        <taxon>Bacillati</taxon>
        <taxon>Bacillota</taxon>
        <taxon>Bacilli</taxon>
        <taxon>Lactobacillales</taxon>
        <taxon>Aerococcaceae</taxon>
        <taxon>Aerococcus</taxon>
    </lineage>
</organism>
<reference evidence="1 2" key="1">
    <citation type="journal article" date="2016" name="Genome Announc.">
        <title>Complete Genome Sequences of Aerococcus christensenii CCUG 28831T, Aerococcus sanguinicola CCUG 43001T, Aerococcus urinae CCUG 36881T, Aerococcus urinaeequi CCUG 28094T, Aerococcus urinaehominis CCUG 42038 BT, and Aerococcus viridans CCUG 4311T.</title>
        <authorList>
            <person name="Carkaci D."/>
            <person name="Dargis R."/>
            <person name="Nielsen X.C."/>
            <person name="Skovgaard O."/>
            <person name="Fuursted K."/>
            <person name="Christensen J.J."/>
        </authorList>
    </citation>
    <scope>NUCLEOTIDE SEQUENCE [LARGE SCALE GENOMIC DNA]</scope>
    <source>
        <strain evidence="1 2">CCUG42038B</strain>
    </source>
</reference>
<sequence length="93" mass="10524">MKFPNPQAKKVKKAQPMLVSCGVCKADLICYQKLGKGGLLRMYLERVVTSQMPLGDHDLICPECGNLLGVLIHAKGKDCYKMRRGYYQARFMK</sequence>
<gene>
    <name evidence="1" type="ORF">AWM75_00830</name>
</gene>
<reference evidence="2" key="2">
    <citation type="submission" date="2016-01" db="EMBL/GenBank/DDBJ databases">
        <title>Six Aerococcus type strain genome sequencing and assembly using PacBio and Illumina Hiseq.</title>
        <authorList>
            <person name="Carkaci D."/>
            <person name="Dargis R."/>
            <person name="Nielsen X.C."/>
            <person name="Skovgaard O."/>
            <person name="Fuursted K."/>
            <person name="Christensen J.J."/>
        </authorList>
    </citation>
    <scope>NUCLEOTIDE SEQUENCE [LARGE SCALE GENOMIC DNA]</scope>
    <source>
        <strain evidence="2">CCUG42038B</strain>
    </source>
</reference>
<dbReference type="STRING" id="128944.AWM75_00830"/>
<dbReference type="AlphaFoldDB" id="A0A0X8FJT8"/>
<accession>A0A0X8FJT8</accession>
<dbReference type="KEGG" id="auh:AWM75_00830"/>
<dbReference type="OrthoDB" id="2134946at2"/>
<proteinExistence type="predicted"/>
<dbReference type="Proteomes" id="UP000062260">
    <property type="component" value="Chromosome"/>
</dbReference>
<keyword evidence="2" id="KW-1185">Reference proteome</keyword>